<evidence type="ECO:0000256" key="2">
    <source>
        <dbReference type="SAM" id="SignalP"/>
    </source>
</evidence>
<dbReference type="RefSeq" id="WP_317966315.1">
    <property type="nucleotide sequence ID" value="NZ_CP129118.1"/>
</dbReference>
<dbReference type="PROSITE" id="PS51257">
    <property type="entry name" value="PROKAR_LIPOPROTEIN"/>
    <property type="match status" value="1"/>
</dbReference>
<feature type="signal peptide" evidence="2">
    <location>
        <begin position="1"/>
        <end position="24"/>
    </location>
</feature>
<evidence type="ECO:0008006" key="5">
    <source>
        <dbReference type="Google" id="ProtNLM"/>
    </source>
</evidence>
<dbReference type="Proteomes" id="UP001303902">
    <property type="component" value="Chromosome"/>
</dbReference>
<organism evidence="3 4">
    <name type="scientific">Sporosarcina oncorhynchi</name>
    <dbReference type="NCBI Taxonomy" id="3056444"/>
    <lineage>
        <taxon>Bacteria</taxon>
        <taxon>Bacillati</taxon>
        <taxon>Bacillota</taxon>
        <taxon>Bacilli</taxon>
        <taxon>Bacillales</taxon>
        <taxon>Caryophanaceae</taxon>
        <taxon>Sporosarcina</taxon>
    </lineage>
</organism>
<dbReference type="EMBL" id="CP129118">
    <property type="protein sequence ID" value="WOV86798.1"/>
    <property type="molecule type" value="Genomic_DNA"/>
</dbReference>
<accession>A0ABZ0L2V9</accession>
<keyword evidence="4" id="KW-1185">Reference proteome</keyword>
<protein>
    <recommendedName>
        <fullName evidence="5">Lipoprotein</fullName>
    </recommendedName>
</protein>
<proteinExistence type="predicted"/>
<name>A0ABZ0L2V9_9BACL</name>
<evidence type="ECO:0000256" key="1">
    <source>
        <dbReference type="SAM" id="MobiDB-lite"/>
    </source>
</evidence>
<evidence type="ECO:0000313" key="3">
    <source>
        <dbReference type="EMBL" id="WOV86798.1"/>
    </source>
</evidence>
<feature type="compositionally biased region" description="Low complexity" evidence="1">
    <location>
        <begin position="56"/>
        <end position="71"/>
    </location>
</feature>
<feature type="region of interest" description="Disordered" evidence="1">
    <location>
        <begin position="46"/>
        <end position="93"/>
    </location>
</feature>
<feature type="chain" id="PRO_5045780902" description="Lipoprotein" evidence="2">
    <location>
        <begin position="25"/>
        <end position="234"/>
    </location>
</feature>
<gene>
    <name evidence="3" type="ORF">QWT69_13080</name>
</gene>
<sequence length="234" mass="26178">MKTILFRSISVIAMMVLLSGCSEAEGLIQSVESLIKNVDQMVQDEAAKEKTDTSEETASTGKTGVTTVAAETEVDEQEGEDPSTMFGEGEDEGGVSPDFFYAVSPYYDLYEGNIDHPNGYFMPMYDDWQLVAEMENGDNGIWQGKFCHDSNPYNVAQQYFADLEEYGLNLDATWFEDDGQETAEGFDHRRFAYYYGADFSGTIELLELPISGKIEFFTDSRGEYCAVSTIVFED</sequence>
<evidence type="ECO:0000313" key="4">
    <source>
        <dbReference type="Proteomes" id="UP001303902"/>
    </source>
</evidence>
<reference evidence="3 4" key="1">
    <citation type="submission" date="2023-06" db="EMBL/GenBank/DDBJ databases">
        <title>Sporosarcina sp. nov., isolated from Korean tranditional fermented seafood 'Jeotgal'.</title>
        <authorList>
            <person name="Yang A.I."/>
            <person name="Shin N.-R."/>
        </authorList>
    </citation>
    <scope>NUCLEOTIDE SEQUENCE [LARGE SCALE GENOMIC DNA]</scope>
    <source>
        <strain evidence="3 4">T2O-4</strain>
    </source>
</reference>
<keyword evidence="2" id="KW-0732">Signal</keyword>
<feature type="compositionally biased region" description="Acidic residues" evidence="1">
    <location>
        <begin position="72"/>
        <end position="81"/>
    </location>
</feature>